<feature type="signal peptide" evidence="1">
    <location>
        <begin position="1"/>
        <end position="23"/>
    </location>
</feature>
<evidence type="ECO:0000259" key="2">
    <source>
        <dbReference type="Pfam" id="PF03724"/>
    </source>
</evidence>
<proteinExistence type="predicted"/>
<dbReference type="AlphaFoldDB" id="A0A3B6VBW0"/>
<sequence>MKKTLLLLLSSLFLLLSCSQKNSKNTNIFEALNGNEYYLTSNPKITIGFENCNVYGNASINRYFTSFTISNNQIILGTNIGATLMAGNEEDMKNESEFLSDLGKANSVSLENDKLTIKTTENKELTFTKRSLNYNDLYGREFILENKYTEIGITIGFDTNKVYGFSGVNRYFAGYTLTNNNVISIGALGSTMMAGPEENMKAEQEFSKLISEASNITLSITNLEITTKSGEKLIFKDDSISGNKLLGRTFLLRNFYKYPNVEITMSFYGKENQVNGFSGVNTYKTSYTNINGSEVKFNGLATTRMAGPEENMNAEADFSKYIENAKYMYLKGKELIIIANDATILRFVEDYFDVNEYSGKEFKLSNMLEGTEITLSITNNSFVGKSGVNNYNIPFEIKDGKITMSKTGISTLMAGPEADMQAEDEYLKLLNKANYISYNNNTLCLKTSDDDILLFNMVN</sequence>
<name>A0A3B6VBW0_BRAHW</name>
<evidence type="ECO:0000313" key="3">
    <source>
        <dbReference type="EMBL" id="ACN82841.1"/>
    </source>
</evidence>
<feature type="domain" description="DUF306" evidence="2">
    <location>
        <begin position="354"/>
        <end position="454"/>
    </location>
</feature>
<feature type="domain" description="DUF306" evidence="2">
    <location>
        <begin position="263"/>
        <end position="347"/>
    </location>
</feature>
<dbReference type="Gene3D" id="2.40.128.270">
    <property type="match status" value="4"/>
</dbReference>
<dbReference type="KEGG" id="bhy:BHWA1_00341"/>
<evidence type="ECO:0000313" key="4">
    <source>
        <dbReference type="Proteomes" id="UP000001803"/>
    </source>
</evidence>
<organism evidence="3 4">
    <name type="scientific">Brachyspira hyodysenteriae (strain ATCC 49526 / WA1)</name>
    <dbReference type="NCBI Taxonomy" id="565034"/>
    <lineage>
        <taxon>Bacteria</taxon>
        <taxon>Pseudomonadati</taxon>
        <taxon>Spirochaetota</taxon>
        <taxon>Spirochaetia</taxon>
        <taxon>Brachyspirales</taxon>
        <taxon>Brachyspiraceae</taxon>
        <taxon>Brachyspira</taxon>
    </lineage>
</organism>
<accession>A0A3B6VBW0</accession>
<reference evidence="3 4" key="1">
    <citation type="journal article" date="2009" name="PLoS ONE">
        <title>Genome sequence of the pathogenic intestinal spirochete Brachyspira hyodysenteriae reveals adaptations to its lifestyle in the porcine large intestine.</title>
        <authorList>
            <person name="Bellgard M.I."/>
            <person name="Wanchanthuek P."/>
            <person name="La T."/>
            <person name="Ryan K."/>
            <person name="Moolhuijzen P."/>
            <person name="Albertyn Z."/>
            <person name="Shaban B."/>
            <person name="Motro Y."/>
            <person name="Dunn D.S."/>
            <person name="Schibeci D."/>
            <person name="Hunter A."/>
            <person name="Barrero R."/>
            <person name="Phillips N.D."/>
            <person name="Hampson D.J."/>
        </authorList>
    </citation>
    <scope>NUCLEOTIDE SEQUENCE [LARGE SCALE GENOMIC DNA]</scope>
    <source>
        <strain evidence="4">ATCC 49526 / WA1</strain>
    </source>
</reference>
<feature type="domain" description="DUF306" evidence="2">
    <location>
        <begin position="39"/>
        <end position="125"/>
    </location>
</feature>
<dbReference type="Pfam" id="PF03724">
    <property type="entry name" value="META"/>
    <property type="match status" value="4"/>
</dbReference>
<dbReference type="EMBL" id="CP001357">
    <property type="protein sequence ID" value="ACN82841.1"/>
    <property type="molecule type" value="Genomic_DNA"/>
</dbReference>
<dbReference type="STRING" id="565034.BHWA1_00341"/>
<dbReference type="PROSITE" id="PS51257">
    <property type="entry name" value="PROKAR_LIPOPROTEIN"/>
    <property type="match status" value="1"/>
</dbReference>
<dbReference type="InterPro" id="IPR038670">
    <property type="entry name" value="HslJ-like_sf"/>
</dbReference>
<evidence type="ECO:0000256" key="1">
    <source>
        <dbReference type="SAM" id="SignalP"/>
    </source>
</evidence>
<dbReference type="PANTHER" id="PTHR35535:SF1">
    <property type="entry name" value="HEAT SHOCK PROTEIN HSLJ"/>
    <property type="match status" value="1"/>
</dbReference>
<dbReference type="Proteomes" id="UP000001803">
    <property type="component" value="Chromosome"/>
</dbReference>
<gene>
    <name evidence="3" type="ordered locus">BHWA1_00341</name>
</gene>
<feature type="chain" id="PRO_5017317275" description="DUF306 domain-containing protein" evidence="1">
    <location>
        <begin position="24"/>
        <end position="459"/>
    </location>
</feature>
<dbReference type="InterPro" id="IPR053147">
    <property type="entry name" value="Hsp_HslJ-like"/>
</dbReference>
<keyword evidence="4" id="KW-1185">Reference proteome</keyword>
<protein>
    <recommendedName>
        <fullName evidence="2">DUF306 domain-containing protein</fullName>
    </recommendedName>
</protein>
<dbReference type="PANTHER" id="PTHR35535">
    <property type="entry name" value="HEAT SHOCK PROTEIN HSLJ"/>
    <property type="match status" value="1"/>
</dbReference>
<feature type="domain" description="DUF306" evidence="2">
    <location>
        <begin position="154"/>
        <end position="233"/>
    </location>
</feature>
<keyword evidence="1" id="KW-0732">Signal</keyword>
<dbReference type="InterPro" id="IPR005184">
    <property type="entry name" value="DUF306_Meta_HslJ"/>
</dbReference>
<dbReference type="RefSeq" id="WP_012669894.1">
    <property type="nucleotide sequence ID" value="NC_012225.1"/>
</dbReference>